<reference evidence="2" key="1">
    <citation type="submission" date="2016-10" db="EMBL/GenBank/DDBJ databases">
        <authorList>
            <person name="Varghese N."/>
            <person name="Submissions S."/>
        </authorList>
    </citation>
    <scope>NUCLEOTIDE SEQUENCE [LARGE SCALE GENOMIC DNA]</scope>
    <source>
        <strain evidence="2">DSM 9751</strain>
    </source>
</reference>
<dbReference type="Proteomes" id="UP000198982">
    <property type="component" value="Unassembled WGS sequence"/>
</dbReference>
<name>A0A1H4YA46_9PSED</name>
<accession>A0A1H4YA46</accession>
<dbReference type="AlphaFoldDB" id="A0A1H4YA46"/>
<gene>
    <name evidence="1" type="ORF">SAMN05216178_6434</name>
</gene>
<protein>
    <submittedName>
        <fullName evidence="1">Uncharacterized protein</fullName>
    </submittedName>
</protein>
<proteinExistence type="predicted"/>
<organism evidence="1 2">
    <name type="scientific">Pseudomonas saponiphila</name>
    <dbReference type="NCBI Taxonomy" id="556534"/>
    <lineage>
        <taxon>Bacteria</taxon>
        <taxon>Pseudomonadati</taxon>
        <taxon>Pseudomonadota</taxon>
        <taxon>Gammaproteobacteria</taxon>
        <taxon>Pseudomonadales</taxon>
        <taxon>Pseudomonadaceae</taxon>
        <taxon>Pseudomonas</taxon>
    </lineage>
</organism>
<keyword evidence="2" id="KW-1185">Reference proteome</keyword>
<evidence type="ECO:0000313" key="2">
    <source>
        <dbReference type="Proteomes" id="UP000198982"/>
    </source>
</evidence>
<dbReference type="RefSeq" id="WP_092320472.1">
    <property type="nucleotide sequence ID" value="NZ_FNTJ01000002.1"/>
</dbReference>
<sequence>MIDLSESWKPEFGTIVTWFAMDKYGRIAVMVNNCFGDLPRVLLAVDGVGEVLYKLSEFVWEESEGDLEYPDDKRGWFEVDLFSAWRYKKYPSLSKIIEEFEQDWHEMGHYSEANLSINKGLFVYHGVEGDNPGVDYPVGYVGTTEMGDYFRNLVPTVMGGIVDFPEGLRCGIVVSDSVDFMSDRVLKSGDISRLFTRMYR</sequence>
<dbReference type="EMBL" id="FNTJ01000002">
    <property type="protein sequence ID" value="SED14769.1"/>
    <property type="molecule type" value="Genomic_DNA"/>
</dbReference>
<evidence type="ECO:0000313" key="1">
    <source>
        <dbReference type="EMBL" id="SED14769.1"/>
    </source>
</evidence>